<dbReference type="EMBL" id="JSZA02000135">
    <property type="protein sequence ID" value="TGO02440.1"/>
    <property type="molecule type" value="Genomic_DNA"/>
</dbReference>
<sequence length="120" mass="13990">NVKKQAFKQLKELGFVSIANELKWFISGLMQLWFGAAEGEEKMNMKFTPEEVTEFGKQLGDVWLADLTVDDMLARFGREEVLSHFKPVDMLPYLKPVDRLAGLEPEIIEEYLKQLKKRQR</sequence>
<accession>A0A4E0QQX0</accession>
<protein>
    <submittedName>
        <fullName evidence="1">Uncharacterized protein</fullName>
    </submittedName>
</protein>
<evidence type="ECO:0000313" key="2">
    <source>
        <dbReference type="Proteomes" id="UP000030428"/>
    </source>
</evidence>
<dbReference type="Proteomes" id="UP000030428">
    <property type="component" value="Unassembled WGS sequence"/>
</dbReference>
<reference evidence="1 2" key="1">
    <citation type="journal article" date="2016" name="Front. Microbiol.">
        <title>Single-Cell (Meta-)Genomics of a Dimorphic Candidatus Thiomargarita nelsonii Reveals Genomic Plasticity.</title>
        <authorList>
            <person name="Flood B.E."/>
            <person name="Fliss P."/>
            <person name="Jones D.S."/>
            <person name="Dick G.J."/>
            <person name="Jain S."/>
            <person name="Kaster A.K."/>
            <person name="Winkel M."/>
            <person name="Mussmann M."/>
            <person name="Bailey J."/>
        </authorList>
    </citation>
    <scope>NUCLEOTIDE SEQUENCE [LARGE SCALE GENOMIC DNA]</scope>
    <source>
        <strain evidence="1">Hydrate Ridge</strain>
    </source>
</reference>
<proteinExistence type="predicted"/>
<feature type="non-terminal residue" evidence="1">
    <location>
        <position position="1"/>
    </location>
</feature>
<organism evidence="1 2">
    <name type="scientific">Candidatus Thiomargarita nelsonii</name>
    <dbReference type="NCBI Taxonomy" id="1003181"/>
    <lineage>
        <taxon>Bacteria</taxon>
        <taxon>Pseudomonadati</taxon>
        <taxon>Pseudomonadota</taxon>
        <taxon>Gammaproteobacteria</taxon>
        <taxon>Thiotrichales</taxon>
        <taxon>Thiotrichaceae</taxon>
        <taxon>Thiomargarita</taxon>
    </lineage>
</organism>
<keyword evidence="2" id="KW-1185">Reference proteome</keyword>
<comment type="caution">
    <text evidence="1">The sequence shown here is derived from an EMBL/GenBank/DDBJ whole genome shotgun (WGS) entry which is preliminary data.</text>
</comment>
<dbReference type="AlphaFoldDB" id="A0A4E0QQX0"/>
<evidence type="ECO:0000313" key="1">
    <source>
        <dbReference type="EMBL" id="TGO02440.1"/>
    </source>
</evidence>
<gene>
    <name evidence="1" type="ORF">PN36_25045</name>
</gene>
<name>A0A4E0QQX0_9GAMM</name>